<evidence type="ECO:0000313" key="1">
    <source>
        <dbReference type="EMBL" id="MFC6663019.1"/>
    </source>
</evidence>
<sequence>MTHVVPLRPLIGLLILVLAFGATGMAQDPCWKCAFMQAEPCYGC</sequence>
<gene>
    <name evidence="1" type="ORF">ACFP90_23525</name>
</gene>
<dbReference type="Proteomes" id="UP001596317">
    <property type="component" value="Unassembled WGS sequence"/>
</dbReference>
<organism evidence="1 2">
    <name type="scientific">Deinococcus multiflagellatus</name>
    <dbReference type="NCBI Taxonomy" id="1656887"/>
    <lineage>
        <taxon>Bacteria</taxon>
        <taxon>Thermotogati</taxon>
        <taxon>Deinococcota</taxon>
        <taxon>Deinococci</taxon>
        <taxon>Deinococcales</taxon>
        <taxon>Deinococcaceae</taxon>
        <taxon>Deinococcus</taxon>
    </lineage>
</organism>
<dbReference type="RefSeq" id="WP_263490025.1">
    <property type="nucleotide sequence ID" value="NZ_JAIQXV010000029.1"/>
</dbReference>
<name>A0ABW1ZTG5_9DEIO</name>
<protein>
    <submittedName>
        <fullName evidence="1">Uncharacterized protein</fullName>
    </submittedName>
</protein>
<proteinExistence type="predicted"/>
<keyword evidence="2" id="KW-1185">Reference proteome</keyword>
<reference evidence="2" key="1">
    <citation type="journal article" date="2019" name="Int. J. Syst. Evol. Microbiol.">
        <title>The Global Catalogue of Microorganisms (GCM) 10K type strain sequencing project: providing services to taxonomists for standard genome sequencing and annotation.</title>
        <authorList>
            <consortium name="The Broad Institute Genomics Platform"/>
            <consortium name="The Broad Institute Genome Sequencing Center for Infectious Disease"/>
            <person name="Wu L."/>
            <person name="Ma J."/>
        </authorList>
    </citation>
    <scope>NUCLEOTIDE SEQUENCE [LARGE SCALE GENOMIC DNA]</scope>
    <source>
        <strain evidence="2">CCUG 63830</strain>
    </source>
</reference>
<evidence type="ECO:0000313" key="2">
    <source>
        <dbReference type="Proteomes" id="UP001596317"/>
    </source>
</evidence>
<accession>A0ABW1ZTG5</accession>
<comment type="caution">
    <text evidence="1">The sequence shown here is derived from an EMBL/GenBank/DDBJ whole genome shotgun (WGS) entry which is preliminary data.</text>
</comment>
<dbReference type="EMBL" id="JBHSWB010000002">
    <property type="protein sequence ID" value="MFC6663019.1"/>
    <property type="molecule type" value="Genomic_DNA"/>
</dbReference>